<dbReference type="RefSeq" id="WP_106580955.1">
    <property type="nucleotide sequence ID" value="NZ_PYGA01000001.1"/>
</dbReference>
<keyword evidence="4" id="KW-1185">Reference proteome</keyword>
<sequence length="325" mass="31805">MKLRQFVAASSLAAVGGSVALTALASPAVADLVTYCDGVGGAVTVPGDLVVAKGKSCDLTGTTVDGNVTVRSGADLVVEDGTFKGTVAVAQDGYLDAVNTSVAGNVTARGAFGTYLDGSTLGQNVRAVAADGGIETGALFLYGSEVKGGLSAATGNLFAESTGVGGKVSADGVGFADIYDSAVDGGLTVKGAAEGSVVCASEVHGNAAYSGNSATVQIGSDGPQSSCGDTSYWGGNVAITDNTADIHVNGNIIRGDLTASGNDPVALKGADNRVRGTVGGEFGEIPAAKSRASAVKGDRSAGLKQAGEQRGEDAERAAKAAGKAF</sequence>
<reference evidence="3 4" key="1">
    <citation type="submission" date="2018-03" db="EMBL/GenBank/DDBJ databases">
        <title>Genomic Encyclopedia of Archaeal and Bacterial Type Strains, Phase II (KMG-II): from individual species to whole genera.</title>
        <authorList>
            <person name="Goeker M."/>
        </authorList>
    </citation>
    <scope>NUCLEOTIDE SEQUENCE [LARGE SCALE GENOMIC DNA]</scope>
    <source>
        <strain evidence="3 4">DSM 45312</strain>
    </source>
</reference>
<dbReference type="AlphaFoldDB" id="A0A2P8DU65"/>
<evidence type="ECO:0000313" key="4">
    <source>
        <dbReference type="Proteomes" id="UP000240542"/>
    </source>
</evidence>
<organism evidence="3 4">
    <name type="scientific">Murinocardiopsis flavida</name>
    <dbReference type="NCBI Taxonomy" id="645275"/>
    <lineage>
        <taxon>Bacteria</taxon>
        <taxon>Bacillati</taxon>
        <taxon>Actinomycetota</taxon>
        <taxon>Actinomycetes</taxon>
        <taxon>Streptosporangiales</taxon>
        <taxon>Nocardiopsidaceae</taxon>
        <taxon>Murinocardiopsis</taxon>
    </lineage>
</organism>
<evidence type="ECO:0008006" key="5">
    <source>
        <dbReference type="Google" id="ProtNLM"/>
    </source>
</evidence>
<protein>
    <recommendedName>
        <fullName evidence="5">Polymer-forming protein</fullName>
    </recommendedName>
</protein>
<feature type="signal peptide" evidence="2">
    <location>
        <begin position="1"/>
        <end position="25"/>
    </location>
</feature>
<dbReference type="EMBL" id="PYGA01000001">
    <property type="protein sequence ID" value="PSL00766.1"/>
    <property type="molecule type" value="Genomic_DNA"/>
</dbReference>
<feature type="compositionally biased region" description="Basic and acidic residues" evidence="1">
    <location>
        <begin position="296"/>
        <end position="318"/>
    </location>
</feature>
<evidence type="ECO:0000256" key="1">
    <source>
        <dbReference type="SAM" id="MobiDB-lite"/>
    </source>
</evidence>
<accession>A0A2P8DU65</accession>
<evidence type="ECO:0000313" key="3">
    <source>
        <dbReference type="EMBL" id="PSL00766.1"/>
    </source>
</evidence>
<comment type="caution">
    <text evidence="3">The sequence shown here is derived from an EMBL/GenBank/DDBJ whole genome shotgun (WGS) entry which is preliminary data.</text>
</comment>
<evidence type="ECO:0000256" key="2">
    <source>
        <dbReference type="SAM" id="SignalP"/>
    </source>
</evidence>
<feature type="chain" id="PRO_5015197493" description="Polymer-forming protein" evidence="2">
    <location>
        <begin position="26"/>
        <end position="325"/>
    </location>
</feature>
<keyword evidence="2" id="KW-0732">Signal</keyword>
<name>A0A2P8DU65_9ACTN</name>
<feature type="region of interest" description="Disordered" evidence="1">
    <location>
        <begin position="289"/>
        <end position="325"/>
    </location>
</feature>
<dbReference type="Proteomes" id="UP000240542">
    <property type="component" value="Unassembled WGS sequence"/>
</dbReference>
<proteinExistence type="predicted"/>
<gene>
    <name evidence="3" type="ORF">CLV63_101242</name>
</gene>
<dbReference type="OrthoDB" id="5149096at2"/>